<keyword evidence="1" id="KW-1133">Transmembrane helix</keyword>
<name>A0A085ZLJ2_9FLAO</name>
<proteinExistence type="predicted"/>
<feature type="transmembrane region" description="Helical" evidence="1">
    <location>
        <begin position="68"/>
        <end position="86"/>
    </location>
</feature>
<dbReference type="eggNOG" id="ENOG5033780">
    <property type="taxonomic scope" value="Bacteria"/>
</dbReference>
<dbReference type="RefSeq" id="WP_035682563.1">
    <property type="nucleotide sequence ID" value="NZ_JPRL01000001.1"/>
</dbReference>
<evidence type="ECO:0000313" key="2">
    <source>
        <dbReference type="EMBL" id="KFF05306.1"/>
    </source>
</evidence>
<dbReference type="EMBL" id="JPRL01000001">
    <property type="protein sequence ID" value="KFF05306.1"/>
    <property type="molecule type" value="Genomic_DNA"/>
</dbReference>
<organism evidence="2 3">
    <name type="scientific">Flavobacterium reichenbachii</name>
    <dbReference type="NCBI Taxonomy" id="362418"/>
    <lineage>
        <taxon>Bacteria</taxon>
        <taxon>Pseudomonadati</taxon>
        <taxon>Bacteroidota</taxon>
        <taxon>Flavobacteriia</taxon>
        <taxon>Flavobacteriales</taxon>
        <taxon>Flavobacteriaceae</taxon>
        <taxon>Flavobacterium</taxon>
    </lineage>
</organism>
<evidence type="ECO:0000256" key="1">
    <source>
        <dbReference type="SAM" id="Phobius"/>
    </source>
</evidence>
<reference evidence="2 3" key="1">
    <citation type="submission" date="2014-07" db="EMBL/GenBank/DDBJ databases">
        <title>Genome of Flavobacterium reichenbachii LMG 25512.</title>
        <authorList>
            <person name="Stropko S.J."/>
            <person name="Pipes S.E."/>
            <person name="Newman J.D."/>
        </authorList>
    </citation>
    <scope>NUCLEOTIDE SEQUENCE [LARGE SCALE GENOMIC DNA]</scope>
    <source>
        <strain evidence="2 3">LMG 25512</strain>
    </source>
</reference>
<keyword evidence="1" id="KW-0812">Transmembrane</keyword>
<dbReference type="STRING" id="362418.IW19_07075"/>
<protein>
    <submittedName>
        <fullName evidence="2">Uncharacterized protein</fullName>
    </submittedName>
</protein>
<feature type="transmembrane region" description="Helical" evidence="1">
    <location>
        <begin position="98"/>
        <end position="118"/>
    </location>
</feature>
<feature type="transmembrane region" description="Helical" evidence="1">
    <location>
        <begin position="42"/>
        <end position="61"/>
    </location>
</feature>
<dbReference type="OrthoDB" id="6200718at2"/>
<gene>
    <name evidence="2" type="ORF">IW19_07075</name>
</gene>
<keyword evidence="3" id="KW-1185">Reference proteome</keyword>
<evidence type="ECO:0000313" key="3">
    <source>
        <dbReference type="Proteomes" id="UP000028715"/>
    </source>
</evidence>
<comment type="caution">
    <text evidence="2">The sequence shown here is derived from an EMBL/GenBank/DDBJ whole genome shotgun (WGS) entry which is preliminary data.</text>
</comment>
<accession>A0A085ZLJ2</accession>
<keyword evidence="1" id="KW-0472">Membrane</keyword>
<feature type="transmembrane region" description="Helical" evidence="1">
    <location>
        <begin position="12"/>
        <end position="30"/>
    </location>
</feature>
<sequence>MTVLARIGQKQTIFIFMSILMISLYSTYIYQSVQPEIEIKKLISGIVRFFLTIGLLYLIYIGKNWARILIIILFTIANIIALISLFTIEAPVINKTPIIVMIFIYTISTHHFTLSKSFKAFFEYQKTKTQIKPSVCKPE</sequence>
<dbReference type="Proteomes" id="UP000028715">
    <property type="component" value="Unassembled WGS sequence"/>
</dbReference>
<dbReference type="AlphaFoldDB" id="A0A085ZLJ2"/>